<dbReference type="PANTHER" id="PTHR14647">
    <property type="entry name" value="GALACTOSE-3-O-SULFOTRANSFERASE"/>
    <property type="match status" value="1"/>
</dbReference>
<evidence type="ECO:0000313" key="10">
    <source>
        <dbReference type="EMBL" id="CAH1264571.1"/>
    </source>
</evidence>
<dbReference type="AlphaFoldDB" id="A0A8K0EVV3"/>
<evidence type="ECO:0000256" key="7">
    <source>
        <dbReference type="ARBA" id="ARBA00023034"/>
    </source>
</evidence>
<dbReference type="PANTHER" id="PTHR14647:SF87">
    <property type="entry name" value="PUTATIVE-RELATED"/>
    <property type="match status" value="1"/>
</dbReference>
<evidence type="ECO:0000256" key="6">
    <source>
        <dbReference type="ARBA" id="ARBA00022989"/>
    </source>
</evidence>
<keyword evidence="7" id="KW-0333">Golgi apparatus</keyword>
<dbReference type="InterPro" id="IPR027417">
    <property type="entry name" value="P-loop_NTPase"/>
</dbReference>
<dbReference type="GO" id="GO:0001733">
    <property type="term" value="F:galactosylceramide sulfotransferase activity"/>
    <property type="evidence" value="ECO:0007669"/>
    <property type="project" value="InterPro"/>
</dbReference>
<sequence length="427" mass="50411">MFKTLIVVVQRFTLGRSAMAMNRRRSSAQRLMKSMENRDVRVAVLVVLLLPVMTVMALYLVLSREQAVLQTTVHGGLTEHVFPLALTISEEEEEGLCILNTDAVFIQTPACGSEVVQSVLFRFGYQKDLFVTLPVRPGNPSIGSGDILPEDFLHPSVNFSRPNQLNILAHRARYNKDVMRKMFPETAQYITILRQPLRRFETDFFNSKMYRYLSEGSQAGAESLQDYLDDPKYWEPRKTTSYCTRNCMSAVLGFPLDETMNMRDTQATIDVIKQLDSDLALVLIYEYLDQSLVLLKRHMCWKVQDIIYDTRFLFFSKVRNFDYRPRPEDLAENFRRLNMVDYLLYEHFNRTLWAKIAEEGPEFDEEVDCYRNVLRKVSQYCRTDTNKTAIFRKHKWHEKFRVNRDMCKMLLRRTEEWDGFLRRRYYV</sequence>
<keyword evidence="6" id="KW-1133">Transmembrane helix</keyword>
<dbReference type="OrthoDB" id="10024799at2759"/>
<evidence type="ECO:0000256" key="9">
    <source>
        <dbReference type="ARBA" id="ARBA00023180"/>
    </source>
</evidence>
<name>A0A8K0EVV3_BRALA</name>
<evidence type="ECO:0000256" key="2">
    <source>
        <dbReference type="ARBA" id="ARBA00008124"/>
    </source>
</evidence>
<evidence type="ECO:0000256" key="4">
    <source>
        <dbReference type="ARBA" id="ARBA00022692"/>
    </source>
</evidence>
<keyword evidence="3" id="KW-0808">Transferase</keyword>
<gene>
    <name evidence="10" type="primary">GAL3ST1</name>
    <name evidence="10" type="ORF">BLAG_LOCUS18899</name>
</gene>
<evidence type="ECO:0000256" key="1">
    <source>
        <dbReference type="ARBA" id="ARBA00004323"/>
    </source>
</evidence>
<evidence type="ECO:0000256" key="8">
    <source>
        <dbReference type="ARBA" id="ARBA00023136"/>
    </source>
</evidence>
<evidence type="ECO:0000256" key="5">
    <source>
        <dbReference type="ARBA" id="ARBA00022968"/>
    </source>
</evidence>
<reference evidence="10" key="1">
    <citation type="submission" date="2022-01" db="EMBL/GenBank/DDBJ databases">
        <authorList>
            <person name="Braso-Vives M."/>
        </authorList>
    </citation>
    <scope>NUCLEOTIDE SEQUENCE</scope>
</reference>
<dbReference type="Gene3D" id="3.40.50.300">
    <property type="entry name" value="P-loop containing nucleotide triphosphate hydrolases"/>
    <property type="match status" value="1"/>
</dbReference>
<keyword evidence="8" id="KW-0472">Membrane</keyword>
<dbReference type="InterPro" id="IPR009729">
    <property type="entry name" value="Gal-3-0_sulfotransfrase"/>
</dbReference>
<keyword evidence="5" id="KW-0735">Signal-anchor</keyword>
<dbReference type="EMBL" id="OV696690">
    <property type="protein sequence ID" value="CAH1264571.1"/>
    <property type="molecule type" value="Genomic_DNA"/>
</dbReference>
<keyword evidence="9" id="KW-0325">Glycoprotein</keyword>
<evidence type="ECO:0000256" key="3">
    <source>
        <dbReference type="ARBA" id="ARBA00022679"/>
    </source>
</evidence>
<comment type="subcellular location">
    <subcellularLocation>
        <location evidence="1">Golgi apparatus membrane</location>
        <topology evidence="1">Single-pass type II membrane protein</topology>
    </subcellularLocation>
</comment>
<protein>
    <submittedName>
        <fullName evidence="10">GAL3ST1 protein</fullName>
    </submittedName>
</protein>
<dbReference type="Pfam" id="PF06990">
    <property type="entry name" value="Gal-3-0_sulfotr"/>
    <property type="match status" value="1"/>
</dbReference>
<evidence type="ECO:0000313" key="11">
    <source>
        <dbReference type="Proteomes" id="UP000838412"/>
    </source>
</evidence>
<accession>A0A8K0EVV3</accession>
<keyword evidence="11" id="KW-1185">Reference proteome</keyword>
<dbReference type="GO" id="GO:0000139">
    <property type="term" value="C:Golgi membrane"/>
    <property type="evidence" value="ECO:0007669"/>
    <property type="project" value="UniProtKB-SubCell"/>
</dbReference>
<dbReference type="GO" id="GO:0009247">
    <property type="term" value="P:glycolipid biosynthetic process"/>
    <property type="evidence" value="ECO:0007669"/>
    <property type="project" value="InterPro"/>
</dbReference>
<comment type="similarity">
    <text evidence="2">Belongs to the galactose-3-O-sulfotransferase family.</text>
</comment>
<keyword evidence="4" id="KW-0812">Transmembrane</keyword>
<proteinExistence type="inferred from homology"/>
<organism evidence="10 11">
    <name type="scientific">Branchiostoma lanceolatum</name>
    <name type="common">Common lancelet</name>
    <name type="synonym">Amphioxus lanceolatum</name>
    <dbReference type="NCBI Taxonomy" id="7740"/>
    <lineage>
        <taxon>Eukaryota</taxon>
        <taxon>Metazoa</taxon>
        <taxon>Chordata</taxon>
        <taxon>Cephalochordata</taxon>
        <taxon>Leptocardii</taxon>
        <taxon>Amphioxiformes</taxon>
        <taxon>Branchiostomatidae</taxon>
        <taxon>Branchiostoma</taxon>
    </lineage>
</organism>
<dbReference type="Proteomes" id="UP000838412">
    <property type="component" value="Chromosome 5"/>
</dbReference>